<comment type="subcellular location">
    <subcellularLocation>
        <location evidence="1">Cell membrane</location>
        <topology evidence="1">Multi-pass membrane protein</topology>
    </subcellularLocation>
</comment>
<dbReference type="EMBL" id="JMIB01000032">
    <property type="protein sequence ID" value="KDM90432.1"/>
    <property type="molecule type" value="Genomic_DNA"/>
</dbReference>
<evidence type="ECO:0000256" key="8">
    <source>
        <dbReference type="ARBA" id="ARBA00023136"/>
    </source>
</evidence>
<evidence type="ECO:0000256" key="6">
    <source>
        <dbReference type="ARBA" id="ARBA00022692"/>
    </source>
</evidence>
<feature type="transmembrane region" description="Helical" evidence="9">
    <location>
        <begin position="161"/>
        <end position="182"/>
    </location>
</feature>
<dbReference type="NCBIfam" id="NF006476">
    <property type="entry name" value="PRK08878.1"/>
    <property type="match status" value="1"/>
</dbReference>
<organism evidence="10 11">
    <name type="scientific">Photobacterium galatheae</name>
    <dbReference type="NCBI Taxonomy" id="1654360"/>
    <lineage>
        <taxon>Bacteria</taxon>
        <taxon>Pseudomonadati</taxon>
        <taxon>Pseudomonadota</taxon>
        <taxon>Gammaproteobacteria</taxon>
        <taxon>Vibrionales</taxon>
        <taxon>Vibrionaceae</taxon>
        <taxon>Photobacterium</taxon>
    </lineage>
</organism>
<evidence type="ECO:0000256" key="1">
    <source>
        <dbReference type="ARBA" id="ARBA00004651"/>
    </source>
</evidence>
<evidence type="ECO:0000256" key="5">
    <source>
        <dbReference type="ARBA" id="ARBA00022573"/>
    </source>
</evidence>
<gene>
    <name evidence="10" type="ORF">EA58_17045</name>
</gene>
<comment type="pathway">
    <text evidence="2">Cofactor biosynthesis; adenosylcobalamin biosynthesis.</text>
</comment>
<keyword evidence="11" id="KW-1185">Reference proteome</keyword>
<dbReference type="InterPro" id="IPR004485">
    <property type="entry name" value="Cobalamin_biosynth_CobD/CbiB"/>
</dbReference>
<evidence type="ECO:0000256" key="7">
    <source>
        <dbReference type="ARBA" id="ARBA00022989"/>
    </source>
</evidence>
<comment type="similarity">
    <text evidence="3">Belongs to the CobD/CbiB family.</text>
</comment>
<dbReference type="OrthoDB" id="5586491at2"/>
<evidence type="ECO:0000313" key="11">
    <source>
        <dbReference type="Proteomes" id="UP000027192"/>
    </source>
</evidence>
<accession>A0A066RRW0</accession>
<feature type="transmembrane region" description="Helical" evidence="9">
    <location>
        <begin position="15"/>
        <end position="33"/>
    </location>
</feature>
<evidence type="ECO:0000256" key="4">
    <source>
        <dbReference type="ARBA" id="ARBA00022475"/>
    </source>
</evidence>
<dbReference type="AlphaFoldDB" id="A0A066RRW0"/>
<dbReference type="RefSeq" id="WP_036755154.1">
    <property type="nucleotide sequence ID" value="NZ_JAGSGC010000001.1"/>
</dbReference>
<dbReference type="GO" id="GO:0048472">
    <property type="term" value="F:threonine-phosphate decarboxylase activity"/>
    <property type="evidence" value="ECO:0007669"/>
    <property type="project" value="InterPro"/>
</dbReference>
<dbReference type="GO" id="GO:0005886">
    <property type="term" value="C:plasma membrane"/>
    <property type="evidence" value="ECO:0007669"/>
    <property type="project" value="UniProtKB-SubCell"/>
</dbReference>
<evidence type="ECO:0000313" key="10">
    <source>
        <dbReference type="EMBL" id="KDM90432.1"/>
    </source>
</evidence>
<dbReference type="PANTHER" id="PTHR34308:SF1">
    <property type="entry name" value="COBALAMIN BIOSYNTHESIS PROTEIN CBIB"/>
    <property type="match status" value="1"/>
</dbReference>
<keyword evidence="4" id="KW-1003">Cell membrane</keyword>
<feature type="transmembrane region" description="Helical" evidence="9">
    <location>
        <begin position="202"/>
        <end position="224"/>
    </location>
</feature>
<evidence type="ECO:0000256" key="3">
    <source>
        <dbReference type="ARBA" id="ARBA00006263"/>
    </source>
</evidence>
<dbReference type="UniPathway" id="UPA00148"/>
<dbReference type="PANTHER" id="PTHR34308">
    <property type="entry name" value="COBALAMIN BIOSYNTHESIS PROTEIN CBIB"/>
    <property type="match status" value="1"/>
</dbReference>
<sequence length="318" mass="35685">MNEMLALLNQHPTLLAMWGALALHWLLPVPASIHPLHTWQQIAVQLALRVNKDTDTPRQRTLSGALAWATMWLTVLILLVAFYQLVWFDSLFHLVLLWVALGWKESRRFSQQFIQAYSREDKNSCREQLALALNRKTDNLSLLGLGKACAETQLLSYGRQVAAVLFWFAIAGGFGAILYRLAVSLARCWSPSRSQYRYFGLPAVRVLAALDIVPLRLLAIVVSLGKNSQAAFRGLREQGEHWQLPGPGWLLTATGHKLQLALGGPAIYDTSKMERPRLGGRIAPAALHLSQIDSLLQQRLWCWVAMQSLLMFLMGSLL</sequence>
<name>A0A066RRW0_9GAMM</name>
<reference evidence="10 11" key="1">
    <citation type="submission" date="2014-04" db="EMBL/GenBank/DDBJ databases">
        <title>Draft genome sequence of Photobacterium halotolerans S2753: a solonamide, ngercheumicin and holomycin producer.</title>
        <authorList>
            <person name="Machado H.R."/>
            <person name="Gram L."/>
        </authorList>
    </citation>
    <scope>NUCLEOTIDE SEQUENCE [LARGE SCALE GENOMIC DNA]</scope>
    <source>
        <strain evidence="10 11">S2753</strain>
    </source>
</reference>
<dbReference type="GO" id="GO:0009236">
    <property type="term" value="P:cobalamin biosynthetic process"/>
    <property type="evidence" value="ECO:0007669"/>
    <property type="project" value="UniProtKB-UniPathway"/>
</dbReference>
<keyword evidence="5" id="KW-0169">Cobalamin biosynthesis</keyword>
<evidence type="ECO:0000256" key="2">
    <source>
        <dbReference type="ARBA" id="ARBA00004953"/>
    </source>
</evidence>
<comment type="caution">
    <text evidence="10">The sequence shown here is derived from an EMBL/GenBank/DDBJ whole genome shotgun (WGS) entry which is preliminary data.</text>
</comment>
<proteinExistence type="inferred from homology"/>
<dbReference type="Pfam" id="PF03186">
    <property type="entry name" value="CobD_Cbib"/>
    <property type="match status" value="1"/>
</dbReference>
<keyword evidence="8 9" id="KW-0472">Membrane</keyword>
<keyword evidence="7 9" id="KW-1133">Transmembrane helix</keyword>
<dbReference type="STRING" id="1654360.EA58_17045"/>
<feature type="transmembrane region" description="Helical" evidence="9">
    <location>
        <begin position="61"/>
        <end position="79"/>
    </location>
</feature>
<evidence type="ECO:0000256" key="9">
    <source>
        <dbReference type="SAM" id="Phobius"/>
    </source>
</evidence>
<keyword evidence="6 9" id="KW-0812">Transmembrane</keyword>
<dbReference type="Proteomes" id="UP000027192">
    <property type="component" value="Unassembled WGS sequence"/>
</dbReference>
<protein>
    <submittedName>
        <fullName evidence="10">Adenosylcobinamide-phosphate synthase</fullName>
    </submittedName>
</protein>